<dbReference type="OrthoDB" id="10043504at2759"/>
<proteinExistence type="predicted"/>
<name>A0A8S1YK57_PAROT</name>
<keyword evidence="4" id="KW-1185">Reference proteome</keyword>
<evidence type="ECO:0000256" key="1">
    <source>
        <dbReference type="ARBA" id="ARBA00022737"/>
    </source>
</evidence>
<dbReference type="PANTHER" id="PTHR44943">
    <property type="entry name" value="CELLULOSE SYNTHASE OPERON PROTEIN C"/>
    <property type="match status" value="1"/>
</dbReference>
<accession>A0A8S1YK57</accession>
<protein>
    <recommendedName>
        <fullName evidence="5">Tetratricopeptide repeat protein</fullName>
    </recommendedName>
</protein>
<dbReference type="InterPro" id="IPR051685">
    <property type="entry name" value="Ycf3/AcsC/BcsC/TPR_MFPF"/>
</dbReference>
<dbReference type="Proteomes" id="UP000683925">
    <property type="component" value="Unassembled WGS sequence"/>
</dbReference>
<sequence>MLLKGACLRMLNKYEYAIIWLDKVLVTDPKNVFSLSDKGECLRLMKQYDKSEKDLQLALSINPNHTFSLDMLVNCLYQMSQNYYILQNQQKYFRALIYYERKLKFNPNDQWIKIKRNFVSRNRNNESQIIQQKNQNYIIIKGFSIKIFFYKL</sequence>
<comment type="caution">
    <text evidence="3">The sequence shown here is derived from an EMBL/GenBank/DDBJ whole genome shotgun (WGS) entry which is preliminary data.</text>
</comment>
<evidence type="ECO:0000256" key="2">
    <source>
        <dbReference type="ARBA" id="ARBA00022803"/>
    </source>
</evidence>
<keyword evidence="2" id="KW-0802">TPR repeat</keyword>
<dbReference type="InterPro" id="IPR019734">
    <property type="entry name" value="TPR_rpt"/>
</dbReference>
<dbReference type="PANTHER" id="PTHR44943:SF4">
    <property type="entry name" value="TPR REPEAT-CONTAINING PROTEIN MJ0798"/>
    <property type="match status" value="1"/>
</dbReference>
<evidence type="ECO:0000313" key="4">
    <source>
        <dbReference type="Proteomes" id="UP000683925"/>
    </source>
</evidence>
<reference evidence="3" key="1">
    <citation type="submission" date="2021-01" db="EMBL/GenBank/DDBJ databases">
        <authorList>
            <consortium name="Genoscope - CEA"/>
            <person name="William W."/>
        </authorList>
    </citation>
    <scope>NUCLEOTIDE SEQUENCE</scope>
</reference>
<keyword evidence="1" id="KW-0677">Repeat</keyword>
<dbReference type="EMBL" id="CAJJDP010000167">
    <property type="protein sequence ID" value="CAD8213868.1"/>
    <property type="molecule type" value="Genomic_DNA"/>
</dbReference>
<organism evidence="3 4">
    <name type="scientific">Paramecium octaurelia</name>
    <dbReference type="NCBI Taxonomy" id="43137"/>
    <lineage>
        <taxon>Eukaryota</taxon>
        <taxon>Sar</taxon>
        <taxon>Alveolata</taxon>
        <taxon>Ciliophora</taxon>
        <taxon>Intramacronucleata</taxon>
        <taxon>Oligohymenophorea</taxon>
        <taxon>Peniculida</taxon>
        <taxon>Parameciidae</taxon>
        <taxon>Paramecium</taxon>
    </lineage>
</organism>
<evidence type="ECO:0008006" key="5">
    <source>
        <dbReference type="Google" id="ProtNLM"/>
    </source>
</evidence>
<dbReference type="AlphaFoldDB" id="A0A8S1YK57"/>
<evidence type="ECO:0000313" key="3">
    <source>
        <dbReference type="EMBL" id="CAD8213868.1"/>
    </source>
</evidence>
<dbReference type="SMART" id="SM00028">
    <property type="entry name" value="TPR"/>
    <property type="match status" value="3"/>
</dbReference>
<gene>
    <name evidence="3" type="ORF">POCTA_138.1.T1640052</name>
</gene>